<gene>
    <name evidence="1" type="ORF">DCAF_LOCUS14901</name>
</gene>
<accession>A0AAV1RSY0</accession>
<evidence type="ECO:0000313" key="2">
    <source>
        <dbReference type="Proteomes" id="UP001314170"/>
    </source>
</evidence>
<keyword evidence="2" id="KW-1185">Reference proteome</keyword>
<evidence type="ECO:0000313" key="1">
    <source>
        <dbReference type="EMBL" id="CAK7339825.1"/>
    </source>
</evidence>
<dbReference type="EMBL" id="CAWUPB010001158">
    <property type="protein sequence ID" value="CAK7339825.1"/>
    <property type="molecule type" value="Genomic_DNA"/>
</dbReference>
<proteinExistence type="predicted"/>
<comment type="caution">
    <text evidence="1">The sequence shown here is derived from an EMBL/GenBank/DDBJ whole genome shotgun (WGS) entry which is preliminary data.</text>
</comment>
<dbReference type="AlphaFoldDB" id="A0AAV1RSY0"/>
<dbReference type="PANTHER" id="PTHR47776">
    <property type="entry name" value="F5A8.9 PROTEIN"/>
    <property type="match status" value="1"/>
</dbReference>
<protein>
    <submittedName>
        <fullName evidence="1">Uncharacterized protein</fullName>
    </submittedName>
</protein>
<organism evidence="1 2">
    <name type="scientific">Dovyalis caffra</name>
    <dbReference type="NCBI Taxonomy" id="77055"/>
    <lineage>
        <taxon>Eukaryota</taxon>
        <taxon>Viridiplantae</taxon>
        <taxon>Streptophyta</taxon>
        <taxon>Embryophyta</taxon>
        <taxon>Tracheophyta</taxon>
        <taxon>Spermatophyta</taxon>
        <taxon>Magnoliopsida</taxon>
        <taxon>eudicotyledons</taxon>
        <taxon>Gunneridae</taxon>
        <taxon>Pentapetalae</taxon>
        <taxon>rosids</taxon>
        <taxon>fabids</taxon>
        <taxon>Malpighiales</taxon>
        <taxon>Salicaceae</taxon>
        <taxon>Flacourtieae</taxon>
        <taxon>Dovyalis</taxon>
    </lineage>
</organism>
<sequence>MAVLVDMVVEMAEIVKHQINSRLAFDIGLQCSIAQCQQVKQSRPFLIKVRLFAALGGKFLDDNQECKNADGKRKIDIFEGEGTSDVAANNNRGSTVESLDDIEEGTYWNRLPVSEDSNSCTQGALTTSERANGSGSAAENLNVKVKGVDQFESVARLPIPTECHLISLPFLYFDVFIFTLWMITVEKFSSAAADDDSCRFPAEEFQPVLCKAGFSVITKVEDAATSDLKNYSQTLLRASSAVDVFVNMFQEQNKFGSGRRGSELEFT</sequence>
<reference evidence="1 2" key="1">
    <citation type="submission" date="2024-01" db="EMBL/GenBank/DDBJ databases">
        <authorList>
            <person name="Waweru B."/>
        </authorList>
    </citation>
    <scope>NUCLEOTIDE SEQUENCE [LARGE SCALE GENOMIC DNA]</scope>
</reference>
<name>A0AAV1RSY0_9ROSI</name>
<dbReference type="PANTHER" id="PTHR47776:SF2">
    <property type="entry name" value="RING-TYPE E3 UBIQUITIN TRANSFERASE BRCA1"/>
    <property type="match status" value="1"/>
</dbReference>
<dbReference type="Proteomes" id="UP001314170">
    <property type="component" value="Unassembled WGS sequence"/>
</dbReference>